<gene>
    <name evidence="11" type="ORF">K8352_09465</name>
</gene>
<comment type="similarity">
    <text evidence="3">Belongs to the aldose epimerase family.</text>
</comment>
<dbReference type="GO" id="GO:0033499">
    <property type="term" value="P:galactose catabolic process via UDP-galactose, Leloir pathway"/>
    <property type="evidence" value="ECO:0007669"/>
    <property type="project" value="TreeGrafter"/>
</dbReference>
<dbReference type="PIRSF" id="PIRSF005096">
    <property type="entry name" value="GALM"/>
    <property type="match status" value="1"/>
</dbReference>
<comment type="pathway">
    <text evidence="2">Carbohydrate metabolism; hexose metabolism.</text>
</comment>
<dbReference type="GO" id="GO:0030246">
    <property type="term" value="F:carbohydrate binding"/>
    <property type="evidence" value="ECO:0007669"/>
    <property type="project" value="InterPro"/>
</dbReference>
<dbReference type="InterPro" id="IPR014718">
    <property type="entry name" value="GH-type_carb-bd"/>
</dbReference>
<dbReference type="InterPro" id="IPR015443">
    <property type="entry name" value="Aldose_1-epimerase"/>
</dbReference>
<feature type="binding site" evidence="10">
    <location>
        <begin position="161"/>
        <end position="163"/>
    </location>
    <ligand>
        <name>beta-D-galactose</name>
        <dbReference type="ChEBI" id="CHEBI:27667"/>
    </ligand>
</feature>
<dbReference type="CDD" id="cd09019">
    <property type="entry name" value="galactose_mutarotase_like"/>
    <property type="match status" value="1"/>
</dbReference>
<protein>
    <submittedName>
        <fullName evidence="11">Galactose mutarotase</fullName>
    </submittedName>
</protein>
<evidence type="ECO:0000256" key="1">
    <source>
        <dbReference type="ARBA" id="ARBA00001913"/>
    </source>
</evidence>
<dbReference type="Proteomes" id="UP001200642">
    <property type="component" value="Unassembled WGS sequence"/>
</dbReference>
<proteinExistence type="inferred from homology"/>
<dbReference type="Pfam" id="PF01263">
    <property type="entry name" value="Aldose_epim"/>
    <property type="match status" value="1"/>
</dbReference>
<evidence type="ECO:0000256" key="2">
    <source>
        <dbReference type="ARBA" id="ARBA00005028"/>
    </source>
</evidence>
<comment type="caution">
    <text evidence="11">The sequence shown here is derived from an EMBL/GenBank/DDBJ whole genome shotgun (WGS) entry which is preliminary data.</text>
</comment>
<keyword evidence="5" id="KW-0106">Calcium</keyword>
<evidence type="ECO:0000256" key="3">
    <source>
        <dbReference type="ARBA" id="ARBA00006206"/>
    </source>
</evidence>
<evidence type="ECO:0000256" key="9">
    <source>
        <dbReference type="PIRSR" id="PIRSR005096-2"/>
    </source>
</evidence>
<evidence type="ECO:0000256" key="10">
    <source>
        <dbReference type="PIRSR" id="PIRSR005096-3"/>
    </source>
</evidence>
<evidence type="ECO:0000256" key="4">
    <source>
        <dbReference type="ARBA" id="ARBA00011245"/>
    </source>
</evidence>
<keyword evidence="6" id="KW-0413">Isomerase</keyword>
<comment type="subunit">
    <text evidence="4">Monomer.</text>
</comment>
<evidence type="ECO:0000256" key="6">
    <source>
        <dbReference type="ARBA" id="ARBA00023235"/>
    </source>
</evidence>
<dbReference type="EMBL" id="JAIRBC010000012">
    <property type="protein sequence ID" value="MCG2460974.1"/>
    <property type="molecule type" value="Genomic_DNA"/>
</dbReference>
<evidence type="ECO:0000256" key="5">
    <source>
        <dbReference type="ARBA" id="ARBA00022837"/>
    </source>
</evidence>
<comment type="cofactor">
    <cofactor evidence="1">
        <name>Ca(2+)</name>
        <dbReference type="ChEBI" id="CHEBI:29108"/>
    </cofactor>
</comment>
<dbReference type="GO" id="GO:0006006">
    <property type="term" value="P:glucose metabolic process"/>
    <property type="evidence" value="ECO:0007669"/>
    <property type="project" value="TreeGrafter"/>
</dbReference>
<dbReference type="SUPFAM" id="SSF74650">
    <property type="entry name" value="Galactose mutarotase-like"/>
    <property type="match status" value="1"/>
</dbReference>
<keyword evidence="7" id="KW-0119">Carbohydrate metabolism</keyword>
<dbReference type="Gene3D" id="2.70.98.10">
    <property type="match status" value="1"/>
</dbReference>
<organism evidence="11 12">
    <name type="scientific">Cerina litoralis</name>
    <dbReference type="NCBI Taxonomy" id="2874477"/>
    <lineage>
        <taxon>Bacteria</taxon>
        <taxon>Pseudomonadati</taxon>
        <taxon>Bacteroidota</taxon>
        <taxon>Flavobacteriia</taxon>
        <taxon>Flavobacteriales</taxon>
        <taxon>Flavobacteriaceae</taxon>
        <taxon>Cerina</taxon>
    </lineage>
</organism>
<evidence type="ECO:0000256" key="8">
    <source>
        <dbReference type="PIRSR" id="PIRSR005096-1"/>
    </source>
</evidence>
<feature type="active site" description="Proton donor" evidence="8">
    <location>
        <position position="161"/>
    </location>
</feature>
<dbReference type="PANTHER" id="PTHR10091:SF0">
    <property type="entry name" value="GALACTOSE MUTAROTASE"/>
    <property type="match status" value="1"/>
</dbReference>
<name>A0AAE3EVI1_9FLAO</name>
<dbReference type="InterPro" id="IPR008183">
    <property type="entry name" value="Aldose_1/G6P_1-epimerase"/>
</dbReference>
<dbReference type="RefSeq" id="WP_317902122.1">
    <property type="nucleotide sequence ID" value="NZ_JAIRBC010000012.1"/>
</dbReference>
<evidence type="ECO:0000313" key="11">
    <source>
        <dbReference type="EMBL" id="MCG2460974.1"/>
    </source>
</evidence>
<reference evidence="11" key="1">
    <citation type="submission" date="2023-02" db="EMBL/GenBank/DDBJ databases">
        <title>Genome of Flavobacteriaceae gen. nov. sp. strain F89.</title>
        <authorList>
            <person name="Wang Y."/>
        </authorList>
    </citation>
    <scope>NUCLEOTIDE SEQUENCE</scope>
    <source>
        <strain evidence="11">F89</strain>
    </source>
</reference>
<dbReference type="AlphaFoldDB" id="A0AAE3EVI1"/>
<accession>A0AAE3EVI1</accession>
<evidence type="ECO:0000313" key="12">
    <source>
        <dbReference type="Proteomes" id="UP001200642"/>
    </source>
</evidence>
<feature type="binding site" evidence="9">
    <location>
        <position position="225"/>
    </location>
    <ligand>
        <name>beta-D-galactose</name>
        <dbReference type="ChEBI" id="CHEBI:27667"/>
    </ligand>
</feature>
<sequence>MNQVTIKNDFITLTVLDFGAVIQKLMVKNKFGTPTNVVAGYEEPTKYIDDKKAMGVCVGRYAGRISQGGFVLEGKRYPIYAKDGVHLHGGKVGFGKKYWTIEKVHDGEEPFVRLTYLSVAMEEGYPGNLQVSVTYKLSGNVLHIDHRATTDKTTVVNLTNHSYFRLDDADKINGYDLQLNCPQVLETRENLLPTGRILPVKNTKYDFLKKKKIGPIRLDDPMVIDKNTNIAGYVHSDKSGISMQVITNQPAVVIYTPPGFPAICFETQNYPDAPNQPNFPSSVLKPGETYLNESEFIFGVE</sequence>
<keyword evidence="12" id="KW-1185">Reference proteome</keyword>
<feature type="active site" description="Proton acceptor" evidence="8">
    <location>
        <position position="266"/>
    </location>
</feature>
<dbReference type="GO" id="GO:0005737">
    <property type="term" value="C:cytoplasm"/>
    <property type="evidence" value="ECO:0007669"/>
    <property type="project" value="TreeGrafter"/>
</dbReference>
<dbReference type="PANTHER" id="PTHR10091">
    <property type="entry name" value="ALDOSE-1-EPIMERASE"/>
    <property type="match status" value="1"/>
</dbReference>
<dbReference type="InterPro" id="IPR047215">
    <property type="entry name" value="Galactose_mutarotase-like"/>
</dbReference>
<dbReference type="InterPro" id="IPR011013">
    <property type="entry name" value="Gal_mutarotase_sf_dom"/>
</dbReference>
<dbReference type="GO" id="GO:0004034">
    <property type="term" value="F:aldose 1-epimerase activity"/>
    <property type="evidence" value="ECO:0007669"/>
    <property type="project" value="TreeGrafter"/>
</dbReference>
<evidence type="ECO:0000256" key="7">
    <source>
        <dbReference type="ARBA" id="ARBA00023277"/>
    </source>
</evidence>